<feature type="region of interest" description="Disordered" evidence="6">
    <location>
        <begin position="182"/>
        <end position="205"/>
    </location>
</feature>
<evidence type="ECO:0000256" key="4">
    <source>
        <dbReference type="ARBA" id="ARBA00023163"/>
    </source>
</evidence>
<dbReference type="PROSITE" id="PS51005">
    <property type="entry name" value="NAC"/>
    <property type="match status" value="1"/>
</dbReference>
<dbReference type="PANTHER" id="PTHR31719:SF208">
    <property type="entry name" value="OS11G0126900 PROTEIN"/>
    <property type="match status" value="1"/>
</dbReference>
<evidence type="ECO:0000313" key="8">
    <source>
        <dbReference type="EMBL" id="CAD6255051.1"/>
    </source>
</evidence>
<dbReference type="SUPFAM" id="SSF101941">
    <property type="entry name" value="NAC domain"/>
    <property type="match status" value="1"/>
</dbReference>
<dbReference type="AlphaFoldDB" id="A0A811QG12"/>
<name>A0A811QG12_9POAL</name>
<proteinExistence type="predicted"/>
<dbReference type="Proteomes" id="UP000604825">
    <property type="component" value="Unassembled WGS sequence"/>
</dbReference>
<accession>A0A811QG12</accession>
<dbReference type="Pfam" id="PF02365">
    <property type="entry name" value="NAM"/>
    <property type="match status" value="1"/>
</dbReference>
<dbReference type="InterPro" id="IPR036093">
    <property type="entry name" value="NAC_dom_sf"/>
</dbReference>
<comment type="subcellular location">
    <subcellularLocation>
        <location evidence="1">Nucleus</location>
    </subcellularLocation>
</comment>
<dbReference type="Gene3D" id="2.170.150.80">
    <property type="entry name" value="NAC domain"/>
    <property type="match status" value="1"/>
</dbReference>
<gene>
    <name evidence="8" type="ORF">NCGR_LOCUS38648</name>
</gene>
<evidence type="ECO:0000259" key="7">
    <source>
        <dbReference type="PROSITE" id="PS51005"/>
    </source>
</evidence>
<evidence type="ECO:0000256" key="3">
    <source>
        <dbReference type="ARBA" id="ARBA00023125"/>
    </source>
</evidence>
<keyword evidence="3" id="KW-0238">DNA-binding</keyword>
<feature type="compositionally biased region" description="Polar residues" evidence="6">
    <location>
        <begin position="182"/>
        <end position="198"/>
    </location>
</feature>
<dbReference type="FunFam" id="2.170.150.80:FF:000004">
    <property type="entry name" value="NAC transcription factor"/>
    <property type="match status" value="1"/>
</dbReference>
<dbReference type="GO" id="GO:0005634">
    <property type="term" value="C:nucleus"/>
    <property type="evidence" value="ECO:0007669"/>
    <property type="project" value="UniProtKB-SubCell"/>
</dbReference>
<dbReference type="GO" id="GO:0003677">
    <property type="term" value="F:DNA binding"/>
    <property type="evidence" value="ECO:0007669"/>
    <property type="project" value="UniProtKB-KW"/>
</dbReference>
<dbReference type="InterPro" id="IPR003441">
    <property type="entry name" value="NAC-dom"/>
</dbReference>
<dbReference type="OrthoDB" id="1921961at2759"/>
<reference evidence="8" key="1">
    <citation type="submission" date="2020-10" db="EMBL/GenBank/DDBJ databases">
        <authorList>
            <person name="Han B."/>
            <person name="Lu T."/>
            <person name="Zhao Q."/>
            <person name="Huang X."/>
            <person name="Zhao Y."/>
        </authorList>
    </citation>
    <scope>NUCLEOTIDE SEQUENCE</scope>
</reference>
<dbReference type="PANTHER" id="PTHR31719">
    <property type="entry name" value="NAC TRANSCRIPTION FACTOR 56"/>
    <property type="match status" value="1"/>
</dbReference>
<keyword evidence="5" id="KW-0539">Nucleus</keyword>
<protein>
    <recommendedName>
        <fullName evidence="7">NAC domain-containing protein</fullName>
    </recommendedName>
</protein>
<evidence type="ECO:0000313" key="9">
    <source>
        <dbReference type="Proteomes" id="UP000604825"/>
    </source>
</evidence>
<keyword evidence="9" id="KW-1185">Reference proteome</keyword>
<keyword evidence="4" id="KW-0804">Transcription</keyword>
<evidence type="ECO:0000256" key="1">
    <source>
        <dbReference type="ARBA" id="ARBA00004123"/>
    </source>
</evidence>
<keyword evidence="2" id="KW-0805">Transcription regulation</keyword>
<feature type="region of interest" description="Disordered" evidence="6">
    <location>
        <begin position="328"/>
        <end position="349"/>
    </location>
</feature>
<evidence type="ECO:0000256" key="2">
    <source>
        <dbReference type="ARBA" id="ARBA00023015"/>
    </source>
</evidence>
<feature type="domain" description="NAC" evidence="7">
    <location>
        <begin position="19"/>
        <end position="178"/>
    </location>
</feature>
<comment type="caution">
    <text evidence="8">The sequence shown here is derived from an EMBL/GenBank/DDBJ whole genome shotgun (WGS) entry which is preliminary data.</text>
</comment>
<sequence length="377" mass="41890">MPSPSRSSSSRVVAPNLNLPAGFRFHPTDEELIVHYLMNQTASIPCPVPIIAEVNIYQWNPWDLPAKAVFGESEWYFFSPRDRKYPNGARPNRAAGSGYWKATGTDKAILSTPTGQLIGVKKALVFYGGRPPRGVKTDWIMHEYRLVTAADGKTATAAKRRGGSMRLDDWVLCRIHKKSNDFQLSSDQEQEGSSTVEQESPKPESLELEHDQFQFHQTMMTKSCSLTDLFNSIDCSALSHLLDGPPVDGGEALPQQNPPIIYPTTTTQTQQALNYNNNNNLNNSHLNLPNKNAACSEYVVANNNCNNDGVNKRKRMTAAMNDGAESFHDGSNGFSRKPKVLPTDSRNSSSYCNQQVVDTSGLFQYSSLLSYPFLEMQ</sequence>
<organism evidence="8 9">
    <name type="scientific">Miscanthus lutarioriparius</name>
    <dbReference type="NCBI Taxonomy" id="422564"/>
    <lineage>
        <taxon>Eukaryota</taxon>
        <taxon>Viridiplantae</taxon>
        <taxon>Streptophyta</taxon>
        <taxon>Embryophyta</taxon>
        <taxon>Tracheophyta</taxon>
        <taxon>Spermatophyta</taxon>
        <taxon>Magnoliopsida</taxon>
        <taxon>Liliopsida</taxon>
        <taxon>Poales</taxon>
        <taxon>Poaceae</taxon>
        <taxon>PACMAD clade</taxon>
        <taxon>Panicoideae</taxon>
        <taxon>Andropogonodae</taxon>
        <taxon>Andropogoneae</taxon>
        <taxon>Saccharinae</taxon>
        <taxon>Miscanthus</taxon>
    </lineage>
</organism>
<dbReference type="EMBL" id="CAJGYO010000009">
    <property type="protein sequence ID" value="CAD6255051.1"/>
    <property type="molecule type" value="Genomic_DNA"/>
</dbReference>
<dbReference type="GO" id="GO:1901002">
    <property type="term" value="P:positive regulation of response to salt stress"/>
    <property type="evidence" value="ECO:0007669"/>
    <property type="project" value="UniProtKB-ARBA"/>
</dbReference>
<evidence type="ECO:0000256" key="6">
    <source>
        <dbReference type="SAM" id="MobiDB-lite"/>
    </source>
</evidence>
<dbReference type="GO" id="GO:0006355">
    <property type="term" value="P:regulation of DNA-templated transcription"/>
    <property type="evidence" value="ECO:0007669"/>
    <property type="project" value="InterPro"/>
</dbReference>
<evidence type="ECO:0000256" key="5">
    <source>
        <dbReference type="ARBA" id="ARBA00023242"/>
    </source>
</evidence>